<organism evidence="2 3">
    <name type="scientific">Burkholderia vietnamiensis (strain G4 / LMG 22486)</name>
    <name type="common">Burkholderia cepacia (strain R1808)</name>
    <dbReference type="NCBI Taxonomy" id="269482"/>
    <lineage>
        <taxon>Bacteria</taxon>
        <taxon>Pseudomonadati</taxon>
        <taxon>Pseudomonadota</taxon>
        <taxon>Betaproteobacteria</taxon>
        <taxon>Burkholderiales</taxon>
        <taxon>Burkholderiaceae</taxon>
        <taxon>Burkholderia</taxon>
        <taxon>Burkholderia cepacia complex</taxon>
    </lineage>
</organism>
<dbReference type="EMBL" id="CP000614">
    <property type="protein sequence ID" value="ABO53183.1"/>
    <property type="molecule type" value="Genomic_DNA"/>
</dbReference>
<sequence>MARKPASGYTLEVTKIQPQPKCPKSIERLCRGTALKRPQNPERRGNVSQAPRQDDSAETAIDPLILVKPYGFNQIVEVTLSLPGSVHGATARAPDFMSQGISMLTNSGTFRVASSGATAAKWRKYLNEGTQDTITLAANRWLISATMKKALTKPQENAGQRVDLFTSHDQWQRVCLTLRIFKTDGGRRRQSHICNWSASMESAK</sequence>
<evidence type="ECO:0000256" key="1">
    <source>
        <dbReference type="SAM" id="MobiDB-lite"/>
    </source>
</evidence>
<feature type="region of interest" description="Disordered" evidence="1">
    <location>
        <begin position="31"/>
        <end position="56"/>
    </location>
</feature>
<accession>A4JA80</accession>
<reference evidence="3" key="1">
    <citation type="submission" date="2007-03" db="EMBL/GenBank/DDBJ databases">
        <title>Complete sequence of chromosome 1 of Burkholderia vietnamiensis G4.</title>
        <authorList>
            <consortium name="US DOE Joint Genome Institute"/>
            <person name="Copeland A."/>
            <person name="Lucas S."/>
            <person name="Lapidus A."/>
            <person name="Barry K."/>
            <person name="Detter J.C."/>
            <person name="Glavina del Rio T."/>
            <person name="Hammon N."/>
            <person name="Israni S."/>
            <person name="Dalin E."/>
            <person name="Tice H."/>
            <person name="Pitluck S."/>
            <person name="Chain P."/>
            <person name="Malfatti S."/>
            <person name="Shin M."/>
            <person name="Vergez L."/>
            <person name="Schmutz J."/>
            <person name="Larimer F."/>
            <person name="Land M."/>
            <person name="Hauser L."/>
            <person name="Kyrpides N."/>
            <person name="Tiedje J."/>
            <person name="Richardson P."/>
        </authorList>
    </citation>
    <scope>NUCLEOTIDE SEQUENCE [LARGE SCALE GENOMIC DNA]</scope>
    <source>
        <strain evidence="3">G4 / LMG 22486</strain>
    </source>
</reference>
<dbReference type="AlphaFoldDB" id="A4JA80"/>
<dbReference type="Proteomes" id="UP000002287">
    <property type="component" value="Chromosome 1"/>
</dbReference>
<evidence type="ECO:0000313" key="2">
    <source>
        <dbReference type="EMBL" id="ABO53183.1"/>
    </source>
</evidence>
<dbReference type="HOGENOM" id="CLU_097834_0_0_4"/>
<gene>
    <name evidence="2" type="ordered locus">Bcep1808_0160</name>
</gene>
<proteinExistence type="predicted"/>
<name>A4JA80_BURVG</name>
<dbReference type="KEGG" id="bvi:Bcep1808_0160"/>
<protein>
    <submittedName>
        <fullName evidence="2">Uncharacterized protein</fullName>
    </submittedName>
</protein>
<evidence type="ECO:0000313" key="3">
    <source>
        <dbReference type="Proteomes" id="UP000002287"/>
    </source>
</evidence>